<comment type="caution">
    <text evidence="1">The sequence shown here is derived from an EMBL/GenBank/DDBJ whole genome shotgun (WGS) entry which is preliminary data.</text>
</comment>
<sequence>STIFSYLVYRITYCVDRKKNGKKKDKKIK</sequence>
<evidence type="ECO:0000313" key="1">
    <source>
        <dbReference type="EMBL" id="GAH76020.1"/>
    </source>
</evidence>
<dbReference type="AlphaFoldDB" id="X1J3G3"/>
<accession>X1J3G3</accession>
<reference evidence="1" key="1">
    <citation type="journal article" date="2014" name="Front. Microbiol.">
        <title>High frequency of phylogenetically diverse reductive dehalogenase-homologous genes in deep subseafloor sedimentary metagenomes.</title>
        <authorList>
            <person name="Kawai M."/>
            <person name="Futagami T."/>
            <person name="Toyoda A."/>
            <person name="Takaki Y."/>
            <person name="Nishi S."/>
            <person name="Hori S."/>
            <person name="Arai W."/>
            <person name="Tsubouchi T."/>
            <person name="Morono Y."/>
            <person name="Uchiyama I."/>
            <person name="Ito T."/>
            <person name="Fujiyama A."/>
            <person name="Inagaki F."/>
            <person name="Takami H."/>
        </authorList>
    </citation>
    <scope>NUCLEOTIDE SEQUENCE</scope>
    <source>
        <strain evidence="1">Expedition CK06-06</strain>
    </source>
</reference>
<name>X1J3G3_9ZZZZ</name>
<gene>
    <name evidence="1" type="ORF">S03H2_42402</name>
</gene>
<protein>
    <submittedName>
        <fullName evidence="1">Uncharacterized protein</fullName>
    </submittedName>
</protein>
<proteinExistence type="predicted"/>
<feature type="non-terminal residue" evidence="1">
    <location>
        <position position="1"/>
    </location>
</feature>
<dbReference type="EMBL" id="BARU01026393">
    <property type="protein sequence ID" value="GAH76020.1"/>
    <property type="molecule type" value="Genomic_DNA"/>
</dbReference>
<organism evidence="1">
    <name type="scientific">marine sediment metagenome</name>
    <dbReference type="NCBI Taxonomy" id="412755"/>
    <lineage>
        <taxon>unclassified sequences</taxon>
        <taxon>metagenomes</taxon>
        <taxon>ecological metagenomes</taxon>
    </lineage>
</organism>